<reference evidence="1 2" key="1">
    <citation type="submission" date="2015-09" db="EMBL/GenBank/DDBJ databases">
        <title>A metagenomics-based metabolic model of nitrate-dependent anaerobic oxidation of methane by Methanoperedens-like archaea.</title>
        <authorList>
            <person name="Arshad A."/>
            <person name="Speth D.R."/>
            <person name="De Graaf R.M."/>
            <person name="Op Den Camp H.J."/>
            <person name="Jetten M.S."/>
            <person name="Welte C.U."/>
        </authorList>
    </citation>
    <scope>NUCLEOTIDE SEQUENCE [LARGE SCALE GENOMIC DNA]</scope>
</reference>
<dbReference type="AlphaFoldDB" id="A0A0N8KRC8"/>
<accession>A0A0N8KRC8</accession>
<evidence type="ECO:0000313" key="1">
    <source>
        <dbReference type="EMBL" id="KPQ44578.1"/>
    </source>
</evidence>
<dbReference type="Proteomes" id="UP000050360">
    <property type="component" value="Unassembled WGS sequence"/>
</dbReference>
<comment type="caution">
    <text evidence="1">The sequence shown here is derived from an EMBL/GenBank/DDBJ whole genome shotgun (WGS) entry which is preliminary data.</text>
</comment>
<name>A0A0N8KRC8_9EURY</name>
<dbReference type="EMBL" id="LKCM01000070">
    <property type="protein sequence ID" value="KPQ44578.1"/>
    <property type="molecule type" value="Genomic_DNA"/>
</dbReference>
<protein>
    <submittedName>
        <fullName evidence="1">Uncharacterized protein</fullName>
    </submittedName>
</protein>
<organism evidence="1 2">
    <name type="scientific">Candidatus Methanoperedens nitratireducens</name>
    <dbReference type="NCBI Taxonomy" id="1392998"/>
    <lineage>
        <taxon>Archaea</taxon>
        <taxon>Methanobacteriati</taxon>
        <taxon>Methanobacteriota</taxon>
        <taxon>Stenosarchaea group</taxon>
        <taxon>Methanomicrobia</taxon>
        <taxon>Methanosarcinales</taxon>
        <taxon>ANME-2 cluster</taxon>
        <taxon>Candidatus Methanoperedentaceae</taxon>
        <taxon>Candidatus Methanoperedens</taxon>
    </lineage>
</organism>
<proteinExistence type="predicted"/>
<gene>
    <name evidence="1" type="ORF">MPEBLZ_00805</name>
</gene>
<sequence length="60" mass="7133">MDKMRNVDQLVYKLYDLTLKRSLRISIRGSKMNQKTRGSFKGKHDIIHKKSLSHRSNNLF</sequence>
<evidence type="ECO:0000313" key="2">
    <source>
        <dbReference type="Proteomes" id="UP000050360"/>
    </source>
</evidence>